<comment type="caution">
    <text evidence="4">The sequence shown here is derived from an EMBL/GenBank/DDBJ whole genome shotgun (WGS) entry which is preliminary data.</text>
</comment>
<dbReference type="SUPFAM" id="SSF48726">
    <property type="entry name" value="Immunoglobulin"/>
    <property type="match status" value="1"/>
</dbReference>
<dbReference type="Gene3D" id="2.60.40.10">
    <property type="entry name" value="Immunoglobulins"/>
    <property type="match status" value="1"/>
</dbReference>
<evidence type="ECO:0000256" key="2">
    <source>
        <dbReference type="SAM" id="SignalP"/>
    </source>
</evidence>
<dbReference type="Pfam" id="PF00047">
    <property type="entry name" value="ig"/>
    <property type="match status" value="1"/>
</dbReference>
<reference evidence="4" key="2">
    <citation type="submission" date="2021-04" db="EMBL/GenBank/DDBJ databases">
        <authorList>
            <person name="Gilroy R."/>
        </authorList>
    </citation>
    <scope>NUCLEOTIDE SEQUENCE</scope>
    <source>
        <strain evidence="4">ChiGjej3B3-11674</strain>
    </source>
</reference>
<dbReference type="CDD" id="cd00096">
    <property type="entry name" value="Ig"/>
    <property type="match status" value="1"/>
</dbReference>
<dbReference type="SMART" id="SM00409">
    <property type="entry name" value="IG"/>
    <property type="match status" value="1"/>
</dbReference>
<dbReference type="InterPro" id="IPR003599">
    <property type="entry name" value="Ig_sub"/>
</dbReference>
<accession>A0A9D2R2K2</accession>
<dbReference type="PROSITE" id="PS50835">
    <property type="entry name" value="IG_LIKE"/>
    <property type="match status" value="1"/>
</dbReference>
<dbReference type="SMART" id="SM00408">
    <property type="entry name" value="IGc2"/>
    <property type="match status" value="1"/>
</dbReference>
<name>A0A9D2R2K2_9FIRM</name>
<dbReference type="InterPro" id="IPR007110">
    <property type="entry name" value="Ig-like_dom"/>
</dbReference>
<evidence type="ECO:0000313" key="4">
    <source>
        <dbReference type="EMBL" id="HJD34234.1"/>
    </source>
</evidence>
<feature type="transmembrane region" description="Helical" evidence="1">
    <location>
        <begin position="1817"/>
        <end position="1840"/>
    </location>
</feature>
<keyword evidence="2" id="KW-0732">Signal</keyword>
<feature type="domain" description="Ig-like" evidence="3">
    <location>
        <begin position="129"/>
        <end position="211"/>
    </location>
</feature>
<keyword evidence="1" id="KW-0812">Transmembrane</keyword>
<dbReference type="Proteomes" id="UP000823897">
    <property type="component" value="Unassembled WGS sequence"/>
</dbReference>
<dbReference type="InterPro" id="IPR003598">
    <property type="entry name" value="Ig_sub2"/>
</dbReference>
<dbReference type="InterPro" id="IPR036179">
    <property type="entry name" value="Ig-like_dom_sf"/>
</dbReference>
<dbReference type="InterPro" id="IPR013783">
    <property type="entry name" value="Ig-like_fold"/>
</dbReference>
<keyword evidence="1" id="KW-0472">Membrane</keyword>
<dbReference type="InterPro" id="IPR013151">
    <property type="entry name" value="Immunoglobulin_dom"/>
</dbReference>
<organism evidence="4 5">
    <name type="scientific">Candidatus Mediterraneibacter tabaqchaliae</name>
    <dbReference type="NCBI Taxonomy" id="2838689"/>
    <lineage>
        <taxon>Bacteria</taxon>
        <taxon>Bacillati</taxon>
        <taxon>Bacillota</taxon>
        <taxon>Clostridia</taxon>
        <taxon>Lachnospirales</taxon>
        <taxon>Lachnospiraceae</taxon>
        <taxon>Mediterraneibacter</taxon>
    </lineage>
</organism>
<protein>
    <recommendedName>
        <fullName evidence="3">Ig-like domain-containing protein</fullName>
    </recommendedName>
</protein>
<sequence length="1850" mass="204608">MKRKGSRKQSGRHRGLRQRVTAAVMSVLTVLTMTGPSVPALAAPGDQHTVTFAVTNKLGEKIQDADITLEDSEGNEIPASDMKDDTVIFEGLYEGASYQYTVDVGEDSGYEVPEEKTEIEIGDKDETVPVVLYTEPPECSAAEEVSAVFGGKAVLSVVSQGEEPVSYQWYFGEEKLEGETEASLVIDPVTLDDEGTYVCTVETALSDKAVQEIRLQVQPAEPEIKLDVQNVPLLPSWVNLTATVSHPDSGSAEKPEGEVEFYIDGEYEDSRPLRNGKAERKYVRLGSDDRHTVYAKYISADERKYKSGESDPQMYGKRLPVEGADYTAAEPDGATGWYNAEHPLILTAISDGEFDRIWDGGAWVEQMTVTEEGEGREITIRMKNSETGKETDPGSYRYSLDLQAPYKIGMSAPDFRNYDRRTDTYEIEFTAVDDLSGVSSVTWYDAGGKAHEAGYRDGKFVAEMTAEEWKSVRRIEVSDRAGNTGERTEIGNRYIEIAYPGADRITDQEGDETDSDQAGRESRFFYQESQITVSVTASDGAVPAEGFHIFKNGVEEPVSVEFTEDPGTGLFSGEVLLSTEGAYSLSVQAEGYTVFSSEYAGAACGNGYASCEHILDKTEPVIELSYTPDALPDGMTGFGQVRTATVTVREPNFRPDELGFTEFSAEDINGDALESEKRLRKELESALRMADWKEENGVYTAENVLEFDTDAVYSFEIGCTDLAGNTGTYKEEPFSVDRTAPEGLEIVYDTNPISAILHVLSLGFYNPSVTVTLSAEDEISGIGYFSWTYEREDGASTTGNPEREEGQISWTDENFISQSKGKKAVASFKLSGSEAKQYRGSISFTVTDKAGNTSRVHDSSGAVRQEDGSLAEAENGHVVIVDTIAPKRTVRYPQPQKIRDRETMEPYTGDLAEYANLENTGSILYYDHTCRDGILAEVTIEEANFYEEDVKIFVNGEEYHIDGWRTQGDERTGYIELTEDGTYSIDITYTDRSGNEMASYHSERIVLDRTPPEVEKYEFIPAAADGTAETSDFIEYLEYGYYFKTDFDVVVTASDTVSGMDRIDYRLVSYENGEKKAETAGSAPVSEGKARISVPSGFKGQIYAEGFDNAGNSSEEVTSRAFVMDGSAPEVEIADGNSTEYTDAGGNALYVSDISITVSVTDRTSGIREIVYAQSSEKGAAERKITLDNTGYRAGDQLEDGWLVAETDENLVTKVSRTFVYQTDDNDIVLSVSASDRAGNEADTVSSRRFTIDKTAPVIDVVFRDDDDTDLYYNADRIADVTVTERNFDEELINTAITNEIGDVPEAVFTKVSEDTYTAQIVFDEGDYTFEITGSDLGGHEAAVNYAGGNEHLFYVDKTTPAVTDNFAEFSKPQTENSFQKEKNVSISVIEHHFDPDLMGLRVYAKEAGAEHSADRMEDVTDSMVSAGQWKDDGDVHTLTFEVGAEAVYRIEMTPSDLAGNTSDPRSTVVFEIDTTAPVIEKRNGNYVSPDDTEFLDIYAYDRAGEPAPTLEFSDANIEYLEYSLTVWKPDYTSFEAAVVMEPVKVYPDGDAGQEGILNGGKFEVPDFTEDGVYALEVTAVDTAGNRSELNVSTYARETEQDVLAFILDSNVERESGLYSFQYEDGTPISMRPDSFEDLDILVMAKAGTDVDVVLRDMNAEEMSTSTQVTADDSIHGFTVYNYTLKSDFFRDRFDDDTDTNLYLSVKNEGKRVDLGEMHIDSAVPVCELPEEFSSWHWYFGDGGRTVTLTGISELLDENETRIYDNGSERSFVYSPEEGTLTFTLERGWHNIGIALSDTAGNINYIQERTNIYIGYFWLWVLLLICLLTAAAAAGTVLVYRYRGQKMKEK</sequence>
<keyword evidence="1" id="KW-1133">Transmembrane helix</keyword>
<proteinExistence type="predicted"/>
<feature type="chain" id="PRO_5039456754" description="Ig-like domain-containing protein" evidence="2">
    <location>
        <begin position="43"/>
        <end position="1850"/>
    </location>
</feature>
<dbReference type="EMBL" id="DWUV01000127">
    <property type="protein sequence ID" value="HJD34234.1"/>
    <property type="molecule type" value="Genomic_DNA"/>
</dbReference>
<evidence type="ECO:0000256" key="1">
    <source>
        <dbReference type="SAM" id="Phobius"/>
    </source>
</evidence>
<evidence type="ECO:0000313" key="5">
    <source>
        <dbReference type="Proteomes" id="UP000823897"/>
    </source>
</evidence>
<feature type="signal peptide" evidence="2">
    <location>
        <begin position="1"/>
        <end position="42"/>
    </location>
</feature>
<evidence type="ECO:0000259" key="3">
    <source>
        <dbReference type="PROSITE" id="PS50835"/>
    </source>
</evidence>
<gene>
    <name evidence="4" type="ORF">H9911_06830</name>
</gene>
<reference evidence="4" key="1">
    <citation type="journal article" date="2021" name="PeerJ">
        <title>Extensive microbial diversity within the chicken gut microbiome revealed by metagenomics and culture.</title>
        <authorList>
            <person name="Gilroy R."/>
            <person name="Ravi A."/>
            <person name="Getino M."/>
            <person name="Pursley I."/>
            <person name="Horton D.L."/>
            <person name="Alikhan N.F."/>
            <person name="Baker D."/>
            <person name="Gharbi K."/>
            <person name="Hall N."/>
            <person name="Watson M."/>
            <person name="Adriaenssens E.M."/>
            <person name="Foster-Nyarko E."/>
            <person name="Jarju S."/>
            <person name="Secka A."/>
            <person name="Antonio M."/>
            <person name="Oren A."/>
            <person name="Chaudhuri R.R."/>
            <person name="La Ragione R."/>
            <person name="Hildebrand F."/>
            <person name="Pallen M.J."/>
        </authorList>
    </citation>
    <scope>NUCLEOTIDE SEQUENCE</scope>
    <source>
        <strain evidence="4">ChiGjej3B3-11674</strain>
    </source>
</reference>